<dbReference type="InterPro" id="IPR013527">
    <property type="entry name" value="YicC-like_N"/>
</dbReference>
<name>A0ABQ4RB75_9HYPH</name>
<dbReference type="InterPro" id="IPR013551">
    <property type="entry name" value="YicC-like_C"/>
</dbReference>
<reference evidence="8" key="1">
    <citation type="journal article" date="2021" name="Front. Microbiol.">
        <title>Comprehensive Comparative Genomics and Phenotyping of Methylobacterium Species.</title>
        <authorList>
            <person name="Alessa O."/>
            <person name="Ogura Y."/>
            <person name="Fujitani Y."/>
            <person name="Takami H."/>
            <person name="Hayashi T."/>
            <person name="Sahin N."/>
            <person name="Tani A."/>
        </authorList>
    </citation>
    <scope>NUCLEOTIDE SEQUENCE</scope>
    <source>
        <strain evidence="8">KCTC 52305</strain>
    </source>
</reference>
<feature type="domain" description="Endoribonuclease YicC-like N-terminal" evidence="6">
    <location>
        <begin position="3"/>
        <end position="155"/>
    </location>
</feature>
<evidence type="ECO:0000259" key="6">
    <source>
        <dbReference type="Pfam" id="PF03755"/>
    </source>
</evidence>
<proteinExistence type="inferred from homology"/>
<keyword evidence="2" id="KW-0540">Nuclease</keyword>
<dbReference type="InterPro" id="IPR005229">
    <property type="entry name" value="YicC/YloC-like"/>
</dbReference>
<dbReference type="PANTHER" id="PTHR30636">
    <property type="entry name" value="UPF0701 PROTEIN YICC"/>
    <property type="match status" value="1"/>
</dbReference>
<comment type="similarity">
    <text evidence="5">Belongs to the YicC/YloC family.</text>
</comment>
<dbReference type="Pfam" id="PF03755">
    <property type="entry name" value="YicC-like_N"/>
    <property type="match status" value="1"/>
</dbReference>
<comment type="caution">
    <text evidence="8">The sequence shown here is derived from an EMBL/GenBank/DDBJ whole genome shotgun (WGS) entry which is preliminary data.</text>
</comment>
<dbReference type="EMBL" id="BPQH01000043">
    <property type="protein sequence ID" value="GJD53962.1"/>
    <property type="molecule type" value="Genomic_DNA"/>
</dbReference>
<keyword evidence="9" id="KW-1185">Reference proteome</keyword>
<evidence type="ECO:0000256" key="4">
    <source>
        <dbReference type="ARBA" id="ARBA00022801"/>
    </source>
</evidence>
<dbReference type="NCBIfam" id="TIGR00255">
    <property type="entry name" value="YicC/YloC family endoribonuclease"/>
    <property type="match status" value="1"/>
</dbReference>
<keyword evidence="4" id="KW-0378">Hydrolase</keyword>
<comment type="cofactor">
    <cofactor evidence="1">
        <name>a divalent metal cation</name>
        <dbReference type="ChEBI" id="CHEBI:60240"/>
    </cofactor>
</comment>
<evidence type="ECO:0000313" key="9">
    <source>
        <dbReference type="Proteomes" id="UP001055167"/>
    </source>
</evidence>
<feature type="domain" description="Endoribonuclease YicC-like C-terminal" evidence="7">
    <location>
        <begin position="179"/>
        <end position="292"/>
    </location>
</feature>
<dbReference type="Pfam" id="PF08340">
    <property type="entry name" value="YicC-like_C"/>
    <property type="match status" value="1"/>
</dbReference>
<protein>
    <recommendedName>
        <fullName evidence="10">YicC family protein</fullName>
    </recommendedName>
</protein>
<sequence>MPIASMTGFARETGTTGPVQWAWELKSVNGRGLEVRVRVPAGLDGVGDEARGLVQKRLGRGQCQLTLTLSRAETAPRVRINEALLASLGEAIARVPLPPGMRPGTVDGLLQVRGVVEIEEETADDEALRHDLAGAARRLVDALVEGREGEGRALADVILGQVAAMAERVDAADLCPARRPEAVRARLAAQVAALAEAGGGLDPARLHQEAMLLAARADIREEIDRLRAHLAAIRDLLAAGGAVGRRLDFLAQELGREANTLCAKANDVALSRIGLDLKATVEQFREQVQNVE</sequence>
<evidence type="ECO:0000256" key="5">
    <source>
        <dbReference type="ARBA" id="ARBA00035648"/>
    </source>
</evidence>
<dbReference type="PANTHER" id="PTHR30636:SF3">
    <property type="entry name" value="UPF0701 PROTEIN YICC"/>
    <property type="match status" value="1"/>
</dbReference>
<evidence type="ECO:0000256" key="1">
    <source>
        <dbReference type="ARBA" id="ARBA00001968"/>
    </source>
</evidence>
<keyword evidence="3" id="KW-0255">Endonuclease</keyword>
<reference evidence="8" key="2">
    <citation type="submission" date="2021-08" db="EMBL/GenBank/DDBJ databases">
        <authorList>
            <person name="Tani A."/>
            <person name="Ola A."/>
            <person name="Ogura Y."/>
            <person name="Katsura K."/>
            <person name="Hayashi T."/>
        </authorList>
    </citation>
    <scope>NUCLEOTIDE SEQUENCE</scope>
    <source>
        <strain evidence="8">KCTC 52305</strain>
    </source>
</reference>
<dbReference type="Proteomes" id="UP001055167">
    <property type="component" value="Unassembled WGS sequence"/>
</dbReference>
<dbReference type="RefSeq" id="WP_128564910.1">
    <property type="nucleotide sequence ID" value="NZ_BPQH01000043.1"/>
</dbReference>
<evidence type="ECO:0000256" key="3">
    <source>
        <dbReference type="ARBA" id="ARBA00022759"/>
    </source>
</evidence>
<accession>A0ABQ4RB75</accession>
<evidence type="ECO:0000256" key="2">
    <source>
        <dbReference type="ARBA" id="ARBA00022722"/>
    </source>
</evidence>
<evidence type="ECO:0008006" key="10">
    <source>
        <dbReference type="Google" id="ProtNLM"/>
    </source>
</evidence>
<evidence type="ECO:0000313" key="8">
    <source>
        <dbReference type="EMBL" id="GJD53962.1"/>
    </source>
</evidence>
<gene>
    <name evidence="8" type="ORF">OPKNFCMD_6742</name>
</gene>
<evidence type="ECO:0000259" key="7">
    <source>
        <dbReference type="Pfam" id="PF08340"/>
    </source>
</evidence>
<organism evidence="8 9">
    <name type="scientific">Methylobacterium crusticola</name>
    <dbReference type="NCBI Taxonomy" id="1697972"/>
    <lineage>
        <taxon>Bacteria</taxon>
        <taxon>Pseudomonadati</taxon>
        <taxon>Pseudomonadota</taxon>
        <taxon>Alphaproteobacteria</taxon>
        <taxon>Hyphomicrobiales</taxon>
        <taxon>Methylobacteriaceae</taxon>
        <taxon>Methylobacterium</taxon>
    </lineage>
</organism>